<dbReference type="EMBL" id="MU273488">
    <property type="protein sequence ID" value="KAI0035178.1"/>
    <property type="molecule type" value="Genomic_DNA"/>
</dbReference>
<organism evidence="1 2">
    <name type="scientific">Vararia minispora EC-137</name>
    <dbReference type="NCBI Taxonomy" id="1314806"/>
    <lineage>
        <taxon>Eukaryota</taxon>
        <taxon>Fungi</taxon>
        <taxon>Dikarya</taxon>
        <taxon>Basidiomycota</taxon>
        <taxon>Agaricomycotina</taxon>
        <taxon>Agaricomycetes</taxon>
        <taxon>Russulales</taxon>
        <taxon>Lachnocladiaceae</taxon>
        <taxon>Vararia</taxon>
    </lineage>
</organism>
<reference evidence="1" key="1">
    <citation type="submission" date="2021-02" db="EMBL/GenBank/DDBJ databases">
        <authorList>
            <consortium name="DOE Joint Genome Institute"/>
            <person name="Ahrendt S."/>
            <person name="Looney B.P."/>
            <person name="Miyauchi S."/>
            <person name="Morin E."/>
            <person name="Drula E."/>
            <person name="Courty P.E."/>
            <person name="Chicoki N."/>
            <person name="Fauchery L."/>
            <person name="Kohler A."/>
            <person name="Kuo A."/>
            <person name="Labutti K."/>
            <person name="Pangilinan J."/>
            <person name="Lipzen A."/>
            <person name="Riley R."/>
            <person name="Andreopoulos W."/>
            <person name="He G."/>
            <person name="Johnson J."/>
            <person name="Barry K.W."/>
            <person name="Grigoriev I.V."/>
            <person name="Nagy L."/>
            <person name="Hibbett D."/>
            <person name="Henrissat B."/>
            <person name="Matheny P.B."/>
            <person name="Labbe J."/>
            <person name="Martin F."/>
        </authorList>
    </citation>
    <scope>NUCLEOTIDE SEQUENCE</scope>
    <source>
        <strain evidence="1">EC-137</strain>
    </source>
</reference>
<protein>
    <submittedName>
        <fullName evidence="1">WLM domain-containing protein</fullName>
    </submittedName>
</protein>
<dbReference type="Proteomes" id="UP000814128">
    <property type="component" value="Unassembled WGS sequence"/>
</dbReference>
<proteinExistence type="predicted"/>
<evidence type="ECO:0000313" key="2">
    <source>
        <dbReference type="Proteomes" id="UP000814128"/>
    </source>
</evidence>
<accession>A0ACB8QU21</accession>
<reference evidence="1" key="2">
    <citation type="journal article" date="2022" name="New Phytol.">
        <title>Evolutionary transition to the ectomycorrhizal habit in the genomes of a hyperdiverse lineage of mushroom-forming fungi.</title>
        <authorList>
            <person name="Looney B."/>
            <person name="Miyauchi S."/>
            <person name="Morin E."/>
            <person name="Drula E."/>
            <person name="Courty P.E."/>
            <person name="Kohler A."/>
            <person name="Kuo A."/>
            <person name="LaButti K."/>
            <person name="Pangilinan J."/>
            <person name="Lipzen A."/>
            <person name="Riley R."/>
            <person name="Andreopoulos W."/>
            <person name="He G."/>
            <person name="Johnson J."/>
            <person name="Nolan M."/>
            <person name="Tritt A."/>
            <person name="Barry K.W."/>
            <person name="Grigoriev I.V."/>
            <person name="Nagy L.G."/>
            <person name="Hibbett D."/>
            <person name="Henrissat B."/>
            <person name="Matheny P.B."/>
            <person name="Labbe J."/>
            <person name="Martin F.M."/>
        </authorList>
    </citation>
    <scope>NUCLEOTIDE SEQUENCE</scope>
    <source>
        <strain evidence="1">EC-137</strain>
    </source>
</reference>
<comment type="caution">
    <text evidence="1">The sequence shown here is derived from an EMBL/GenBank/DDBJ whole genome shotgun (WGS) entry which is preliminary data.</text>
</comment>
<name>A0ACB8QU21_9AGAM</name>
<evidence type="ECO:0000313" key="1">
    <source>
        <dbReference type="EMBL" id="KAI0035178.1"/>
    </source>
</evidence>
<sequence length="356" mass="39170">MPEVFVQSFEHLRGFPREDEALTLLKKLASLVKPIMRKHGWRLPTLAEFFPEAPNLLDINMGQKILIRLRPAFDKGAFLQEHELLGTLLHELTHNVHGPHDQNFYKFLAGLEDELAALQRSGYAGEGFFTQGHRLGGGGGMLHNVPQHVARIRALQAAEQRRLQNSMLSGGGRLGGGDLATLGLSMRELTALAADMRAEDAKRCATGDKAREEEEVERAMQDSIRTAGFGLPDEDEVTVLDGPYRREPPSLPPDSSRPWPVSRSTRSSPPPINIASRPSQTDSSAWTCTTCTLINQGALHSCEALQTIPTPHSRSFAGDSPTWDCAVCGETGMEHEFWSCRWCGSVKVDSSRPSPS</sequence>
<gene>
    <name evidence="1" type="ORF">K488DRAFT_43807</name>
</gene>
<keyword evidence="2" id="KW-1185">Reference proteome</keyword>